<dbReference type="Pfam" id="PF01753">
    <property type="entry name" value="zf-MYND"/>
    <property type="match status" value="1"/>
</dbReference>
<feature type="compositionally biased region" description="Basic and acidic residues" evidence="5">
    <location>
        <begin position="430"/>
        <end position="440"/>
    </location>
</feature>
<dbReference type="GO" id="GO:0008270">
    <property type="term" value="F:zinc ion binding"/>
    <property type="evidence" value="ECO:0007669"/>
    <property type="project" value="UniProtKB-KW"/>
</dbReference>
<keyword evidence="2 4" id="KW-0863">Zinc-finger</keyword>
<accession>A0AAD7DSV3</accession>
<evidence type="ECO:0000313" key="7">
    <source>
        <dbReference type="EMBL" id="KAJ7698261.1"/>
    </source>
</evidence>
<dbReference type="AlphaFoldDB" id="A0AAD7DSV3"/>
<gene>
    <name evidence="7" type="ORF">B0H17DRAFT_1328613</name>
</gene>
<evidence type="ECO:0000256" key="5">
    <source>
        <dbReference type="SAM" id="MobiDB-lite"/>
    </source>
</evidence>
<protein>
    <recommendedName>
        <fullName evidence="6">MYND-type domain-containing protein</fullName>
    </recommendedName>
</protein>
<dbReference type="Proteomes" id="UP001221757">
    <property type="component" value="Unassembled WGS sequence"/>
</dbReference>
<keyword evidence="1" id="KW-0479">Metal-binding</keyword>
<evidence type="ECO:0000256" key="3">
    <source>
        <dbReference type="ARBA" id="ARBA00022833"/>
    </source>
</evidence>
<feature type="domain" description="MYND-type" evidence="6">
    <location>
        <begin position="303"/>
        <end position="345"/>
    </location>
</feature>
<feature type="region of interest" description="Disordered" evidence="5">
    <location>
        <begin position="405"/>
        <end position="492"/>
    </location>
</feature>
<feature type="compositionally biased region" description="Basic residues" evidence="5">
    <location>
        <begin position="379"/>
        <end position="390"/>
    </location>
</feature>
<organism evidence="7 8">
    <name type="scientific">Mycena rosella</name>
    <name type="common">Pink bonnet</name>
    <name type="synonym">Agaricus rosellus</name>
    <dbReference type="NCBI Taxonomy" id="1033263"/>
    <lineage>
        <taxon>Eukaryota</taxon>
        <taxon>Fungi</taxon>
        <taxon>Dikarya</taxon>
        <taxon>Basidiomycota</taxon>
        <taxon>Agaricomycotina</taxon>
        <taxon>Agaricomycetes</taxon>
        <taxon>Agaricomycetidae</taxon>
        <taxon>Agaricales</taxon>
        <taxon>Marasmiineae</taxon>
        <taxon>Mycenaceae</taxon>
        <taxon>Mycena</taxon>
    </lineage>
</organism>
<keyword evidence="8" id="KW-1185">Reference proteome</keyword>
<proteinExistence type="predicted"/>
<dbReference type="InterPro" id="IPR002893">
    <property type="entry name" value="Znf_MYND"/>
</dbReference>
<dbReference type="Gene3D" id="6.10.140.2220">
    <property type="match status" value="1"/>
</dbReference>
<comment type="caution">
    <text evidence="7">The sequence shown here is derived from an EMBL/GenBank/DDBJ whole genome shotgun (WGS) entry which is preliminary data.</text>
</comment>
<sequence>MGTTETPMEPLICTDFLKFVGRFHQSEALVKTMLATPGFRYIITRSWTFRLQNDDDDLDVGYPELTHILLSQSHGTTESIQEIIDGAGGTYADLAMLVVGYIRGILPGRNDNPPFEVVYLLYHVLEFINKVEEVATGRRSTRADPLDVFGVALIPHGIVAALTTMVFGLSHVGATPGALTILGQSLTYLIRILRDPAGHMMLSQALDAGLLYTLVSCAVTSVMYEESVYILQHILPPSMASLYTIAAINHAFVEIQELVHSEFFRRSALVDHWRLFTTLTRQRTQLLDSFLDGQFPCRRACDNIQCGQIREKTAFGRCKQCQSFYYYSRQCQRNDWQKGGHREACSSEFSYHLGERTKNSRVREIVPPRADHARLRGGKVGRGCRAKGRLHGGPPRRDIFHTVRLPSRGRGNHSPLTRRRSRAACGVARVADRRNARGEQRQAASTRPHCARGGRTHAIPRDSPPHEEFRDAQHVGAPGEHVPVPVGYPSAR</sequence>
<evidence type="ECO:0000256" key="1">
    <source>
        <dbReference type="ARBA" id="ARBA00022723"/>
    </source>
</evidence>
<evidence type="ECO:0000259" key="6">
    <source>
        <dbReference type="PROSITE" id="PS50865"/>
    </source>
</evidence>
<evidence type="ECO:0000256" key="2">
    <source>
        <dbReference type="ARBA" id="ARBA00022771"/>
    </source>
</evidence>
<dbReference type="PROSITE" id="PS50865">
    <property type="entry name" value="ZF_MYND_2"/>
    <property type="match status" value="1"/>
</dbReference>
<name>A0AAD7DSV3_MYCRO</name>
<dbReference type="EMBL" id="JARKIE010000026">
    <property type="protein sequence ID" value="KAJ7698261.1"/>
    <property type="molecule type" value="Genomic_DNA"/>
</dbReference>
<keyword evidence="3" id="KW-0862">Zinc</keyword>
<reference evidence="7" key="1">
    <citation type="submission" date="2023-03" db="EMBL/GenBank/DDBJ databases">
        <title>Massive genome expansion in bonnet fungi (Mycena s.s.) driven by repeated elements and novel gene families across ecological guilds.</title>
        <authorList>
            <consortium name="Lawrence Berkeley National Laboratory"/>
            <person name="Harder C.B."/>
            <person name="Miyauchi S."/>
            <person name="Viragh M."/>
            <person name="Kuo A."/>
            <person name="Thoen E."/>
            <person name="Andreopoulos B."/>
            <person name="Lu D."/>
            <person name="Skrede I."/>
            <person name="Drula E."/>
            <person name="Henrissat B."/>
            <person name="Morin E."/>
            <person name="Kohler A."/>
            <person name="Barry K."/>
            <person name="LaButti K."/>
            <person name="Morin E."/>
            <person name="Salamov A."/>
            <person name="Lipzen A."/>
            <person name="Mereny Z."/>
            <person name="Hegedus B."/>
            <person name="Baldrian P."/>
            <person name="Stursova M."/>
            <person name="Weitz H."/>
            <person name="Taylor A."/>
            <person name="Grigoriev I.V."/>
            <person name="Nagy L.G."/>
            <person name="Martin F."/>
            <person name="Kauserud H."/>
        </authorList>
    </citation>
    <scope>NUCLEOTIDE SEQUENCE</scope>
    <source>
        <strain evidence="7">CBHHK067</strain>
    </source>
</reference>
<evidence type="ECO:0000313" key="8">
    <source>
        <dbReference type="Proteomes" id="UP001221757"/>
    </source>
</evidence>
<feature type="compositionally biased region" description="Basic and acidic residues" evidence="5">
    <location>
        <begin position="459"/>
        <end position="473"/>
    </location>
</feature>
<evidence type="ECO:0000256" key="4">
    <source>
        <dbReference type="PROSITE-ProRule" id="PRU00134"/>
    </source>
</evidence>
<feature type="region of interest" description="Disordered" evidence="5">
    <location>
        <begin position="379"/>
        <end position="398"/>
    </location>
</feature>
<dbReference type="SUPFAM" id="SSF144232">
    <property type="entry name" value="HIT/MYND zinc finger-like"/>
    <property type="match status" value="1"/>
</dbReference>